<comment type="caution">
    <text evidence="1">The sequence shown here is derived from an EMBL/GenBank/DDBJ whole genome shotgun (WGS) entry which is preliminary data.</text>
</comment>
<protein>
    <submittedName>
        <fullName evidence="1">RNA recognition domain-containing protein</fullName>
    </submittedName>
</protein>
<evidence type="ECO:0000313" key="1">
    <source>
        <dbReference type="EMBL" id="KAL0937932.1"/>
    </source>
</evidence>
<organism evidence="1 2">
    <name type="scientific">Colletotrichum truncatum</name>
    <name type="common">Anthracnose fungus</name>
    <name type="synonym">Colletotrichum capsici</name>
    <dbReference type="NCBI Taxonomy" id="5467"/>
    <lineage>
        <taxon>Eukaryota</taxon>
        <taxon>Fungi</taxon>
        <taxon>Dikarya</taxon>
        <taxon>Ascomycota</taxon>
        <taxon>Pezizomycotina</taxon>
        <taxon>Sordariomycetes</taxon>
        <taxon>Hypocreomycetidae</taxon>
        <taxon>Glomerellales</taxon>
        <taxon>Glomerellaceae</taxon>
        <taxon>Colletotrichum</taxon>
        <taxon>Colletotrichum truncatum species complex</taxon>
    </lineage>
</organism>
<keyword evidence="2" id="KW-1185">Reference proteome</keyword>
<evidence type="ECO:0000313" key="2">
    <source>
        <dbReference type="Proteomes" id="UP000805649"/>
    </source>
</evidence>
<proteinExistence type="predicted"/>
<dbReference type="EMBL" id="VUJX02000004">
    <property type="protein sequence ID" value="KAL0937932.1"/>
    <property type="molecule type" value="Genomic_DNA"/>
</dbReference>
<dbReference type="Proteomes" id="UP000805649">
    <property type="component" value="Unassembled WGS sequence"/>
</dbReference>
<gene>
    <name evidence="1" type="ORF">CTRU02_207663</name>
</gene>
<sequence length="698" mass="77270">MSSSAESKMLLEHLHKLSMQHEREQASQASSLASQKAGSVLDHQTTSVADRKSPGFSSISSEDPERGGGNTEKFTDSQAIGVSLDVSSLRGSPNSFPGRSEAVGKALRPTMSATAAVRAQDAPVQADEDIFNDAVVKGSRPIVVSSYSLNQSHIQQVEVKNDNVSPTKDRSYNKFVGAIDPQATWPSTACVFVANLPEHREDWTLEAAVTKEFERFGVVFVKIRRDNQGMPFAFVQFTNDASANEARVRGKGMMILGRPCRTETVRANRTYIIYRRNRSAITLEEANELLSPFGRLETARFLDNQIQEQMRLPVTIRVQFKDFDPSQQVLRAFRLNKVYKVEAYDFKKAMQARARHPDRKFLDHYDRDRRSIFMTDLPLDTTEQDIRGLMEDVGGVVSVQMKRMEYPHDGPKLIAFVEFTNASLPDMAIERYHNNMVGGFPIRVERRTDKRRREPFTPARVSCNVINDHDGMDMVGKGPSTPVREQRGTLSIEAGSANFSQDAVQVTPLRSEMCPPMAQNAMQHNIGHVHQNTQGMQMQMPMVAQQAVGPAFNQASHQTPVQVPHQGPMQFPMAPPPLPHPQQMGTPMMPPPNMGCSPFMPSPYSQGPGSAYGFMTPQQSPAPFWGYGNGTPLWTPFPIDPAAFMAYTSPVPPPRSNAGVGLGPVASAPVEASQVTQSEPVMVDKTLTDSNQGQNEEH</sequence>
<accession>A0ACC3Z1F8</accession>
<name>A0ACC3Z1F8_COLTU</name>
<reference evidence="1 2" key="1">
    <citation type="journal article" date="2020" name="Phytopathology">
        <title>Genome Sequence Resources of Colletotrichum truncatum, C. plurivorum, C. musicola, and C. sojae: Four Species Pathogenic to Soybean (Glycine max).</title>
        <authorList>
            <person name="Rogerio F."/>
            <person name="Boufleur T.R."/>
            <person name="Ciampi-Guillardi M."/>
            <person name="Sukno S.A."/>
            <person name="Thon M.R."/>
            <person name="Massola Junior N.S."/>
            <person name="Baroncelli R."/>
        </authorList>
    </citation>
    <scope>NUCLEOTIDE SEQUENCE [LARGE SCALE GENOMIC DNA]</scope>
    <source>
        <strain evidence="1 2">CMES1059</strain>
    </source>
</reference>